<organism evidence="2 3">
    <name type="scientific">Pedobacter gandavensis</name>
    <dbReference type="NCBI Taxonomy" id="2679963"/>
    <lineage>
        <taxon>Bacteria</taxon>
        <taxon>Pseudomonadati</taxon>
        <taxon>Bacteroidota</taxon>
        <taxon>Sphingobacteriia</taxon>
        <taxon>Sphingobacteriales</taxon>
        <taxon>Sphingobacteriaceae</taxon>
        <taxon>Pedobacter</taxon>
    </lineage>
</organism>
<dbReference type="PANTHER" id="PTHR13369:SF3">
    <property type="entry name" value="METHYLTRANSFERASE DOMAIN-CONTAINING PROTEIN"/>
    <property type="match status" value="1"/>
</dbReference>
<dbReference type="Pfam" id="PF13679">
    <property type="entry name" value="Methyltransf_32"/>
    <property type="match status" value="1"/>
</dbReference>
<protein>
    <submittedName>
        <fullName evidence="2">Methyltransferase</fullName>
    </submittedName>
</protein>
<accession>A0ABR6EX51</accession>
<feature type="domain" description="Methyltransferase" evidence="1">
    <location>
        <begin position="161"/>
        <end position="296"/>
    </location>
</feature>
<keyword evidence="3" id="KW-1185">Reference proteome</keyword>
<keyword evidence="2" id="KW-0808">Transferase</keyword>
<sequence>MSNQLHLQRFQEQLAESLSSNTFLKVSLGNYQGNDKELKNVYVRRVKIKRADMLSFTYRNKTRDIVKNFPIPDGITMVTHFISNDFKACTLFTTEKEVILEHGKNHVIAMRERILNGDGKTVPSLAHNKEKKRLIQPAGKPYLQELKITDGEGNVFKNAQDKYKQINQYVEILSSLIKELPENSIKKVVDMGSGKGYLTFALYDYLHQVLKLETKVTGVEYRDDLVSLCNGIAKSSGFIDLDFVPGTIQDYQVDTIDLLIALHACDTATDDAIYKGIKANASLIVVAPCCHKQIRREMDKHKVRNEVSVLTKYGIFMERQAEMVTDAIRALILEYFGYKTKVFEFISDAHTPKNVLVVGLKSANVSTKALEQKQAEIKQKLQETKAYFGIGYHHLERLLKLDQ</sequence>
<dbReference type="RefSeq" id="WP_182957280.1">
    <property type="nucleotide sequence ID" value="NZ_WNXC01000003.1"/>
</dbReference>
<dbReference type="SUPFAM" id="SSF53335">
    <property type="entry name" value="S-adenosyl-L-methionine-dependent methyltransferases"/>
    <property type="match status" value="1"/>
</dbReference>
<dbReference type="GO" id="GO:0032259">
    <property type="term" value="P:methylation"/>
    <property type="evidence" value="ECO:0007669"/>
    <property type="project" value="UniProtKB-KW"/>
</dbReference>
<dbReference type="Proteomes" id="UP000636110">
    <property type="component" value="Unassembled WGS sequence"/>
</dbReference>
<dbReference type="InterPro" id="IPR029063">
    <property type="entry name" value="SAM-dependent_MTases_sf"/>
</dbReference>
<dbReference type="GO" id="GO:0008168">
    <property type="term" value="F:methyltransferase activity"/>
    <property type="evidence" value="ECO:0007669"/>
    <property type="project" value="UniProtKB-KW"/>
</dbReference>
<comment type="caution">
    <text evidence="2">The sequence shown here is derived from an EMBL/GenBank/DDBJ whole genome shotgun (WGS) entry which is preliminary data.</text>
</comment>
<evidence type="ECO:0000313" key="3">
    <source>
        <dbReference type="Proteomes" id="UP000636110"/>
    </source>
</evidence>
<keyword evidence="2" id="KW-0489">Methyltransferase</keyword>
<dbReference type="EMBL" id="WNXC01000003">
    <property type="protein sequence ID" value="MBB2149551.1"/>
    <property type="molecule type" value="Genomic_DNA"/>
</dbReference>
<dbReference type="Gene3D" id="3.40.50.150">
    <property type="entry name" value="Vaccinia Virus protein VP39"/>
    <property type="match status" value="1"/>
</dbReference>
<reference evidence="2 3" key="1">
    <citation type="submission" date="2019-11" db="EMBL/GenBank/DDBJ databases">
        <title>Description of Pedobacter sp. LMG 31462T.</title>
        <authorList>
            <person name="Carlier A."/>
            <person name="Qi S."/>
            <person name="Vandamme P."/>
        </authorList>
    </citation>
    <scope>NUCLEOTIDE SEQUENCE [LARGE SCALE GENOMIC DNA]</scope>
    <source>
        <strain evidence="2 3">LMG 31462</strain>
    </source>
</reference>
<evidence type="ECO:0000259" key="1">
    <source>
        <dbReference type="Pfam" id="PF13679"/>
    </source>
</evidence>
<gene>
    <name evidence="2" type="ORF">GM920_11625</name>
</gene>
<evidence type="ECO:0000313" key="2">
    <source>
        <dbReference type="EMBL" id="MBB2149551.1"/>
    </source>
</evidence>
<name>A0ABR6EX51_9SPHI</name>
<dbReference type="InterPro" id="IPR025714">
    <property type="entry name" value="Methyltranfer_dom"/>
</dbReference>
<proteinExistence type="predicted"/>
<dbReference type="PANTHER" id="PTHR13369">
    <property type="match status" value="1"/>
</dbReference>